<name>A0A0F6YL22_9BACT</name>
<feature type="domain" description="ABC transmembrane type-2" evidence="9">
    <location>
        <begin position="132"/>
        <end position="371"/>
    </location>
</feature>
<dbReference type="Pfam" id="PF12698">
    <property type="entry name" value="ABC2_membrane_3"/>
    <property type="match status" value="1"/>
</dbReference>
<dbReference type="InterPro" id="IPR013525">
    <property type="entry name" value="ABC2_TM"/>
</dbReference>
<evidence type="ECO:0000313" key="10">
    <source>
        <dbReference type="EMBL" id="AKF09366.1"/>
    </source>
</evidence>
<comment type="subcellular location">
    <subcellularLocation>
        <location evidence="1">Cell membrane</location>
        <topology evidence="1">Multi-pass membrane protein</topology>
    </subcellularLocation>
</comment>
<protein>
    <submittedName>
        <fullName evidence="10">ABC-2 type transporter</fullName>
    </submittedName>
</protein>
<feature type="transmembrane region" description="Helical" evidence="8">
    <location>
        <begin position="178"/>
        <end position="201"/>
    </location>
</feature>
<feature type="transmembrane region" description="Helical" evidence="8">
    <location>
        <begin position="346"/>
        <end position="364"/>
    </location>
</feature>
<reference evidence="10 11" key="1">
    <citation type="submission" date="2015-03" db="EMBL/GenBank/DDBJ databases">
        <title>Genome assembly of Sandaracinus amylolyticus DSM 53668.</title>
        <authorList>
            <person name="Sharma G."/>
            <person name="Subramanian S."/>
        </authorList>
    </citation>
    <scope>NUCLEOTIDE SEQUENCE [LARGE SCALE GENOMIC DNA]</scope>
    <source>
        <strain evidence="10 11">DSM 53668</strain>
    </source>
</reference>
<keyword evidence="5 8" id="KW-0812">Transmembrane</keyword>
<feature type="transmembrane region" description="Helical" evidence="8">
    <location>
        <begin position="259"/>
        <end position="279"/>
    </location>
</feature>
<organism evidence="10 11">
    <name type="scientific">Sandaracinus amylolyticus</name>
    <dbReference type="NCBI Taxonomy" id="927083"/>
    <lineage>
        <taxon>Bacteria</taxon>
        <taxon>Pseudomonadati</taxon>
        <taxon>Myxococcota</taxon>
        <taxon>Polyangia</taxon>
        <taxon>Polyangiales</taxon>
        <taxon>Sandaracinaceae</taxon>
        <taxon>Sandaracinus</taxon>
    </lineage>
</organism>
<keyword evidence="4" id="KW-1003">Cell membrane</keyword>
<evidence type="ECO:0000256" key="4">
    <source>
        <dbReference type="ARBA" id="ARBA00022475"/>
    </source>
</evidence>
<evidence type="ECO:0000256" key="5">
    <source>
        <dbReference type="ARBA" id="ARBA00022692"/>
    </source>
</evidence>
<evidence type="ECO:0000313" key="11">
    <source>
        <dbReference type="Proteomes" id="UP000034883"/>
    </source>
</evidence>
<dbReference type="KEGG" id="samy:DB32_006515"/>
<comment type="similarity">
    <text evidence="2">Belongs to the ABC-2 integral membrane protein family.</text>
</comment>
<dbReference type="PROSITE" id="PS51012">
    <property type="entry name" value="ABC_TM2"/>
    <property type="match status" value="1"/>
</dbReference>
<proteinExistence type="inferred from homology"/>
<evidence type="ECO:0000256" key="1">
    <source>
        <dbReference type="ARBA" id="ARBA00004651"/>
    </source>
</evidence>
<dbReference type="InterPro" id="IPR051449">
    <property type="entry name" value="ABC-2_transporter_component"/>
</dbReference>
<evidence type="ECO:0000256" key="3">
    <source>
        <dbReference type="ARBA" id="ARBA00022448"/>
    </source>
</evidence>
<dbReference type="EMBL" id="CP011125">
    <property type="protein sequence ID" value="AKF09366.1"/>
    <property type="molecule type" value="Genomic_DNA"/>
</dbReference>
<evidence type="ECO:0000256" key="2">
    <source>
        <dbReference type="ARBA" id="ARBA00007783"/>
    </source>
</evidence>
<sequence length="373" mass="39786">MTRTLTRVLAIAHKEVLHVLRDVRTLYLALGMPVVMLVLFGFGVSFDLDDIPLVVVDQDGTATSRELVRRMIASGELIEVARVDDPSEAEHLFVTGDAAAALIIPVGFADDLGAGRATELQLLVDGADNSTATNVLAKVDALVAVIGGDLAARGARPSPPIDTRVITWFNPQARSALYLVPGLAAYVLAIVAVLLTALTVAREWERGSMQQLFATPVSRLEIVVGKLLPYLGLGAIAVLLVLASGAWIFDVPMRGDPVALGVCALLFLVGMLGQGLLISVVTQNQMVATQVATMSSMLPSMLLSGFLFPIENMPLPLQVISNVVPARYFIDALRGVLLRGNGFAELWGDVLALAIFAMVVLAIATRRFKREIA</sequence>
<dbReference type="GO" id="GO:0140359">
    <property type="term" value="F:ABC-type transporter activity"/>
    <property type="evidence" value="ECO:0007669"/>
    <property type="project" value="InterPro"/>
</dbReference>
<dbReference type="GO" id="GO:0005886">
    <property type="term" value="C:plasma membrane"/>
    <property type="evidence" value="ECO:0007669"/>
    <property type="project" value="UniProtKB-SubCell"/>
</dbReference>
<dbReference type="PANTHER" id="PTHR30294:SF29">
    <property type="entry name" value="MULTIDRUG ABC TRANSPORTER PERMEASE YBHS-RELATED"/>
    <property type="match status" value="1"/>
</dbReference>
<feature type="transmembrane region" description="Helical" evidence="8">
    <location>
        <begin position="26"/>
        <end position="46"/>
    </location>
</feature>
<evidence type="ECO:0000256" key="6">
    <source>
        <dbReference type="ARBA" id="ARBA00022989"/>
    </source>
</evidence>
<keyword evidence="6 8" id="KW-1133">Transmembrane helix</keyword>
<evidence type="ECO:0000256" key="7">
    <source>
        <dbReference type="ARBA" id="ARBA00023136"/>
    </source>
</evidence>
<dbReference type="Gene3D" id="3.40.1710.10">
    <property type="entry name" value="abc type-2 transporter like domain"/>
    <property type="match status" value="1"/>
</dbReference>
<dbReference type="RefSeq" id="WP_053236420.1">
    <property type="nucleotide sequence ID" value="NZ_CP011125.1"/>
</dbReference>
<keyword evidence="7 8" id="KW-0472">Membrane</keyword>
<evidence type="ECO:0000259" key="9">
    <source>
        <dbReference type="PROSITE" id="PS51012"/>
    </source>
</evidence>
<dbReference type="PANTHER" id="PTHR30294">
    <property type="entry name" value="MEMBRANE COMPONENT OF ABC TRANSPORTER YHHJ-RELATED"/>
    <property type="match status" value="1"/>
</dbReference>
<dbReference type="OrthoDB" id="9808686at2"/>
<dbReference type="Proteomes" id="UP000034883">
    <property type="component" value="Chromosome"/>
</dbReference>
<feature type="transmembrane region" description="Helical" evidence="8">
    <location>
        <begin position="291"/>
        <end position="310"/>
    </location>
</feature>
<accession>A0A0F6YL22</accession>
<dbReference type="AlphaFoldDB" id="A0A0F6YL22"/>
<feature type="transmembrane region" description="Helical" evidence="8">
    <location>
        <begin position="227"/>
        <end position="247"/>
    </location>
</feature>
<dbReference type="InterPro" id="IPR047817">
    <property type="entry name" value="ABC2_TM_bact-type"/>
</dbReference>
<dbReference type="STRING" id="927083.DB32_006515"/>
<keyword evidence="3" id="KW-0813">Transport</keyword>
<gene>
    <name evidence="10" type="ORF">DB32_006515</name>
</gene>
<evidence type="ECO:0000256" key="8">
    <source>
        <dbReference type="SAM" id="Phobius"/>
    </source>
</evidence>
<keyword evidence="11" id="KW-1185">Reference proteome</keyword>